<name>A0A6A3S647_9STRA</name>
<gene>
    <name evidence="7" type="ORF">PF001_g6924</name>
    <name evidence="6" type="ORF">PF002_g7379</name>
    <name evidence="5" type="ORF">PF005_g12032</name>
    <name evidence="4" type="ORF">PF006_g7563</name>
    <name evidence="3" type="ORF">PF007_g12113</name>
    <name evidence="2" type="ORF">PF009_g2655</name>
</gene>
<evidence type="ECO:0000313" key="5">
    <source>
        <dbReference type="EMBL" id="KAE9208879.1"/>
    </source>
</evidence>
<dbReference type="AlphaFoldDB" id="A0A6A3S647"/>
<dbReference type="Proteomes" id="UP000433483">
    <property type="component" value="Unassembled WGS sequence"/>
</dbReference>
<dbReference type="Proteomes" id="UP000429523">
    <property type="component" value="Unassembled WGS sequence"/>
</dbReference>
<evidence type="ECO:0000313" key="2">
    <source>
        <dbReference type="EMBL" id="KAE8947757.1"/>
    </source>
</evidence>
<evidence type="ECO:0000313" key="3">
    <source>
        <dbReference type="EMBL" id="KAE9109781.1"/>
    </source>
</evidence>
<evidence type="ECO:0000313" key="13">
    <source>
        <dbReference type="Proteomes" id="UP000441208"/>
    </source>
</evidence>
<dbReference type="Proteomes" id="UP000440367">
    <property type="component" value="Unassembled WGS sequence"/>
</dbReference>
<reference evidence="8 9" key="1">
    <citation type="submission" date="2018-08" db="EMBL/GenBank/DDBJ databases">
        <title>Genomic investigation of the strawberry pathogen Phytophthora fragariae indicates pathogenicity is determined by transcriptional variation in three key races.</title>
        <authorList>
            <person name="Adams T.M."/>
            <person name="Armitage A.D."/>
            <person name="Sobczyk M.K."/>
            <person name="Bates H.J."/>
            <person name="Dunwell J.M."/>
            <person name="Nellist C.F."/>
            <person name="Harrison R.J."/>
        </authorList>
    </citation>
    <scope>NUCLEOTIDE SEQUENCE [LARGE SCALE GENOMIC DNA]</scope>
    <source>
        <strain evidence="7 10">A4</strain>
        <strain evidence="6 11">BC-1</strain>
        <strain evidence="5 9">NOV-27</strain>
        <strain evidence="4 12">NOV-5</strain>
        <strain evidence="3 13">NOV-71</strain>
        <strain evidence="2 8">NOV-9</strain>
    </source>
</reference>
<organism evidence="3 13">
    <name type="scientific">Phytophthora fragariae</name>
    <dbReference type="NCBI Taxonomy" id="53985"/>
    <lineage>
        <taxon>Eukaryota</taxon>
        <taxon>Sar</taxon>
        <taxon>Stramenopiles</taxon>
        <taxon>Oomycota</taxon>
        <taxon>Peronosporomycetes</taxon>
        <taxon>Peronosporales</taxon>
        <taxon>Peronosporaceae</taxon>
        <taxon>Phytophthora</taxon>
    </lineage>
</organism>
<dbReference type="EMBL" id="QXGF01000071">
    <property type="protein sequence ID" value="KAE8947757.1"/>
    <property type="molecule type" value="Genomic_DNA"/>
</dbReference>
<keyword evidence="1" id="KW-0732">Signal</keyword>
<accession>A0A6A3S647</accession>
<evidence type="ECO:0000313" key="8">
    <source>
        <dbReference type="Proteomes" id="UP000429523"/>
    </source>
</evidence>
<keyword evidence="9" id="KW-1185">Reference proteome</keyword>
<dbReference type="EMBL" id="QXGD01000271">
    <property type="protein sequence ID" value="KAE9245192.1"/>
    <property type="molecule type" value="Genomic_DNA"/>
</dbReference>
<evidence type="ECO:0000313" key="4">
    <source>
        <dbReference type="EMBL" id="KAE9147788.1"/>
    </source>
</evidence>
<dbReference type="EMBL" id="QXGE01000286">
    <property type="protein sequence ID" value="KAE9317273.1"/>
    <property type="molecule type" value="Genomic_DNA"/>
</dbReference>
<dbReference type="EMBL" id="QXFZ01000626">
    <property type="protein sequence ID" value="KAE9109781.1"/>
    <property type="molecule type" value="Genomic_DNA"/>
</dbReference>
<dbReference type="EMBL" id="QXGB01000622">
    <property type="protein sequence ID" value="KAE9208879.1"/>
    <property type="molecule type" value="Genomic_DNA"/>
</dbReference>
<evidence type="ECO:0000313" key="7">
    <source>
        <dbReference type="EMBL" id="KAE9317273.1"/>
    </source>
</evidence>
<evidence type="ECO:0000313" key="11">
    <source>
        <dbReference type="Proteomes" id="UP000440367"/>
    </source>
</evidence>
<proteinExistence type="predicted"/>
<evidence type="ECO:0000313" key="9">
    <source>
        <dbReference type="Proteomes" id="UP000433483"/>
    </source>
</evidence>
<evidence type="ECO:0000313" key="12">
    <source>
        <dbReference type="Proteomes" id="UP000440732"/>
    </source>
</evidence>
<comment type="caution">
    <text evidence="3">The sequence shown here is derived from an EMBL/GenBank/DDBJ whole genome shotgun (WGS) entry which is preliminary data.</text>
</comment>
<dbReference type="Proteomes" id="UP000437068">
    <property type="component" value="Unassembled WGS sequence"/>
</dbReference>
<evidence type="ECO:0000313" key="10">
    <source>
        <dbReference type="Proteomes" id="UP000437068"/>
    </source>
</evidence>
<feature type="signal peptide" evidence="1">
    <location>
        <begin position="1"/>
        <end position="20"/>
    </location>
</feature>
<feature type="chain" id="PRO_5033873396" evidence="1">
    <location>
        <begin position="21"/>
        <end position="41"/>
    </location>
</feature>
<sequence length="41" mass="4662">MVLVAIVFQKWSRVVLFVFADECTALATTTSGKVRTCHLYR</sequence>
<dbReference type="EMBL" id="QXGA01000327">
    <property type="protein sequence ID" value="KAE9147788.1"/>
    <property type="molecule type" value="Genomic_DNA"/>
</dbReference>
<evidence type="ECO:0000256" key="1">
    <source>
        <dbReference type="SAM" id="SignalP"/>
    </source>
</evidence>
<evidence type="ECO:0000313" key="6">
    <source>
        <dbReference type="EMBL" id="KAE9245192.1"/>
    </source>
</evidence>
<dbReference type="Proteomes" id="UP000441208">
    <property type="component" value="Unassembled WGS sequence"/>
</dbReference>
<protein>
    <submittedName>
        <fullName evidence="3">Uncharacterized protein</fullName>
    </submittedName>
</protein>
<dbReference type="Proteomes" id="UP000440732">
    <property type="component" value="Unassembled WGS sequence"/>
</dbReference>